<evidence type="ECO:0000313" key="1">
    <source>
        <dbReference type="EMBL" id="WVX48164.1"/>
    </source>
</evidence>
<dbReference type="Proteomes" id="UP001318682">
    <property type="component" value="Chromosome"/>
</dbReference>
<evidence type="ECO:0000313" key="2">
    <source>
        <dbReference type="Proteomes" id="UP001318682"/>
    </source>
</evidence>
<name>A0ABZ2BQA8_9RHOB</name>
<sequence length="60" mass="6820">MKRENFTFNLTDDEHVTDLAQSLAWHLPSLASSVDDIDESVVRQAIEGVVSDIYREAKKQ</sequence>
<keyword evidence="2" id="KW-1185">Reference proteome</keyword>
<accession>A0ABZ2BQA8</accession>
<dbReference type="EMBL" id="CP143423">
    <property type="protein sequence ID" value="WVX48164.1"/>
    <property type="molecule type" value="Genomic_DNA"/>
</dbReference>
<reference evidence="2" key="1">
    <citation type="submission" date="2024-01" db="EMBL/GenBank/DDBJ databases">
        <title>Roseobacter fucihabitans sp. nov., isolated from the brown alga Fucus spiralis.</title>
        <authorList>
            <person name="Hahnke S."/>
            <person name="Berger M."/>
            <person name="Schlingloff A."/>
            <person name="Athale I."/>
            <person name="Neumann-Schaal M."/>
            <person name="Adenaya A."/>
            <person name="Poehlein A."/>
            <person name="Daniel R."/>
            <person name="Pertersen J."/>
            <person name="Brinkhoff T."/>
        </authorList>
    </citation>
    <scope>NUCLEOTIDE SEQUENCE [LARGE SCALE GENOMIC DNA]</scope>
    <source>
        <strain evidence="2">B14</strain>
    </source>
</reference>
<evidence type="ECO:0008006" key="3">
    <source>
        <dbReference type="Google" id="ProtNLM"/>
    </source>
</evidence>
<protein>
    <recommendedName>
        <fullName evidence="3">Phage protein</fullName>
    </recommendedName>
</protein>
<proteinExistence type="predicted"/>
<gene>
    <name evidence="1" type="ORF">ROLI_012420</name>
</gene>
<organism evidence="1 2">
    <name type="scientific">Roseobacter fucihabitans</name>
    <dbReference type="NCBI Taxonomy" id="1537242"/>
    <lineage>
        <taxon>Bacteria</taxon>
        <taxon>Pseudomonadati</taxon>
        <taxon>Pseudomonadota</taxon>
        <taxon>Alphaproteobacteria</taxon>
        <taxon>Rhodobacterales</taxon>
        <taxon>Roseobacteraceae</taxon>
        <taxon>Roseobacter</taxon>
    </lineage>
</organism>